<dbReference type="PANTHER" id="PTHR30146">
    <property type="entry name" value="LACI-RELATED TRANSCRIPTIONAL REPRESSOR"/>
    <property type="match status" value="1"/>
</dbReference>
<evidence type="ECO:0000313" key="6">
    <source>
        <dbReference type="Proteomes" id="UP000783390"/>
    </source>
</evidence>
<dbReference type="SUPFAM" id="SSF53822">
    <property type="entry name" value="Periplasmic binding protein-like I"/>
    <property type="match status" value="1"/>
</dbReference>
<evidence type="ECO:0000259" key="4">
    <source>
        <dbReference type="PROSITE" id="PS50932"/>
    </source>
</evidence>
<proteinExistence type="predicted"/>
<gene>
    <name evidence="5" type="ORF">J2Z53_001991</name>
</gene>
<dbReference type="SMART" id="SM00354">
    <property type="entry name" value="HTH_LACI"/>
    <property type="match status" value="1"/>
</dbReference>
<comment type="caution">
    <text evidence="5">The sequence shown here is derived from an EMBL/GenBank/DDBJ whole genome shotgun (WGS) entry which is preliminary data.</text>
</comment>
<dbReference type="InterPro" id="IPR010982">
    <property type="entry name" value="Lambda_DNA-bd_dom_sf"/>
</dbReference>
<dbReference type="Gene3D" id="1.10.260.40">
    <property type="entry name" value="lambda repressor-like DNA-binding domains"/>
    <property type="match status" value="1"/>
</dbReference>
<reference evidence="5 6" key="1">
    <citation type="submission" date="2021-03" db="EMBL/GenBank/DDBJ databases">
        <title>Genomic Encyclopedia of Type Strains, Phase IV (KMG-IV): sequencing the most valuable type-strain genomes for metagenomic binning, comparative biology and taxonomic classification.</title>
        <authorList>
            <person name="Goeker M."/>
        </authorList>
    </citation>
    <scope>NUCLEOTIDE SEQUENCE [LARGE SCALE GENOMIC DNA]</scope>
    <source>
        <strain evidence="5 6">DSM 3984</strain>
    </source>
</reference>
<sequence>MNIKDIAKMAGVGVSTVSRVINDHPDVKDETREKVKKIIKESNYIPNNSARILKKNNTKNIGVLVKGVFNPFFAEMINVIGSKITEKGYTMILQQNDYKTEEDIDGLIAFAKEKRLQGVICLGGNFLNVNDESISPLDIPVVLTSVNTIYKSEENKHKFSSIGIDNVFAAKELTNYLIKKGHKNIAIILGDKNDVGISWLRLEGYKKAIFENNLKYLEENIFIGNYEYEGAYNVAKKIINERKDITAIFAISDIMAVGAAKAIIDSGLKVGDDISVAGFDGMDITKYYNPEITTVKQPNKKMAISSVDLIFDLLLKKKQNKHIIFETKIIERKSCKDIKNI</sequence>
<dbReference type="Pfam" id="PF00356">
    <property type="entry name" value="LacI"/>
    <property type="match status" value="1"/>
</dbReference>
<dbReference type="PRINTS" id="PR00036">
    <property type="entry name" value="HTHLACI"/>
</dbReference>
<evidence type="ECO:0000313" key="5">
    <source>
        <dbReference type="EMBL" id="MBP1890396.1"/>
    </source>
</evidence>
<dbReference type="Pfam" id="PF13377">
    <property type="entry name" value="Peripla_BP_3"/>
    <property type="match status" value="1"/>
</dbReference>
<dbReference type="PROSITE" id="PS50932">
    <property type="entry name" value="HTH_LACI_2"/>
    <property type="match status" value="1"/>
</dbReference>
<dbReference type="RefSeq" id="WP_209797315.1">
    <property type="nucleotide sequence ID" value="NZ_JAGGJZ010000006.1"/>
</dbReference>
<accession>A0ABS4F2B8</accession>
<keyword evidence="6" id="KW-1185">Reference proteome</keyword>
<dbReference type="InterPro" id="IPR028082">
    <property type="entry name" value="Peripla_BP_I"/>
</dbReference>
<evidence type="ECO:0000256" key="2">
    <source>
        <dbReference type="ARBA" id="ARBA00023125"/>
    </source>
</evidence>
<dbReference type="SUPFAM" id="SSF47413">
    <property type="entry name" value="lambda repressor-like DNA-binding domains"/>
    <property type="match status" value="1"/>
</dbReference>
<evidence type="ECO:0000256" key="1">
    <source>
        <dbReference type="ARBA" id="ARBA00023015"/>
    </source>
</evidence>
<keyword evidence="3" id="KW-0804">Transcription</keyword>
<dbReference type="EMBL" id="JAGGJZ010000006">
    <property type="protein sequence ID" value="MBP1890396.1"/>
    <property type="molecule type" value="Genomic_DNA"/>
</dbReference>
<organism evidence="5 6">
    <name type="scientific">Clostridium moniliforme</name>
    <dbReference type="NCBI Taxonomy" id="39489"/>
    <lineage>
        <taxon>Bacteria</taxon>
        <taxon>Bacillati</taxon>
        <taxon>Bacillota</taxon>
        <taxon>Clostridia</taxon>
        <taxon>Eubacteriales</taxon>
        <taxon>Clostridiaceae</taxon>
        <taxon>Clostridium</taxon>
    </lineage>
</organism>
<dbReference type="InterPro" id="IPR000843">
    <property type="entry name" value="HTH_LacI"/>
</dbReference>
<keyword evidence="2" id="KW-0238">DNA-binding</keyword>
<dbReference type="Proteomes" id="UP000783390">
    <property type="component" value="Unassembled WGS sequence"/>
</dbReference>
<dbReference type="PANTHER" id="PTHR30146:SF109">
    <property type="entry name" value="HTH-TYPE TRANSCRIPTIONAL REGULATOR GALS"/>
    <property type="match status" value="1"/>
</dbReference>
<dbReference type="Gene3D" id="3.40.50.2300">
    <property type="match status" value="2"/>
</dbReference>
<protein>
    <submittedName>
        <fullName evidence="5">LacI family transcriptional regulator</fullName>
    </submittedName>
</protein>
<dbReference type="CDD" id="cd06267">
    <property type="entry name" value="PBP1_LacI_sugar_binding-like"/>
    <property type="match status" value="1"/>
</dbReference>
<name>A0ABS4F2B8_9CLOT</name>
<evidence type="ECO:0000256" key="3">
    <source>
        <dbReference type="ARBA" id="ARBA00023163"/>
    </source>
</evidence>
<dbReference type="CDD" id="cd01392">
    <property type="entry name" value="HTH_LacI"/>
    <property type="match status" value="1"/>
</dbReference>
<dbReference type="PROSITE" id="PS00356">
    <property type="entry name" value="HTH_LACI_1"/>
    <property type="match status" value="1"/>
</dbReference>
<keyword evidence="1" id="KW-0805">Transcription regulation</keyword>
<dbReference type="InterPro" id="IPR046335">
    <property type="entry name" value="LacI/GalR-like_sensor"/>
</dbReference>
<feature type="domain" description="HTH lacI-type" evidence="4">
    <location>
        <begin position="1"/>
        <end position="55"/>
    </location>
</feature>